<evidence type="ECO:0000313" key="19">
    <source>
        <dbReference type="EMBL" id="EBN4399689.1"/>
    </source>
</evidence>
<feature type="region of interest" description="Disordered" evidence="16">
    <location>
        <begin position="1260"/>
        <end position="1279"/>
    </location>
</feature>
<feature type="domain" description="FtsK" evidence="18">
    <location>
        <begin position="992"/>
        <end position="1205"/>
    </location>
</feature>
<keyword evidence="11 17" id="KW-1133">Transmembrane helix</keyword>
<feature type="region of interest" description="Disordered" evidence="16">
    <location>
        <begin position="611"/>
        <end position="867"/>
    </location>
</feature>
<dbReference type="FunFam" id="3.30.980.40:FF:000001">
    <property type="entry name" value="DNA translocase FtsK"/>
    <property type="match status" value="1"/>
</dbReference>
<evidence type="ECO:0000256" key="16">
    <source>
        <dbReference type="SAM" id="MobiDB-lite"/>
    </source>
</evidence>
<evidence type="ECO:0000256" key="10">
    <source>
        <dbReference type="ARBA" id="ARBA00022840"/>
    </source>
</evidence>
<keyword evidence="12" id="KW-0238">DNA-binding</keyword>
<dbReference type="Gene3D" id="3.30.980.40">
    <property type="match status" value="1"/>
</dbReference>
<feature type="compositionally biased region" description="Polar residues" evidence="16">
    <location>
        <begin position="385"/>
        <end position="395"/>
    </location>
</feature>
<keyword evidence="14" id="KW-0131">Cell cycle</keyword>
<dbReference type="Gene3D" id="3.40.50.300">
    <property type="entry name" value="P-loop containing nucleotide triphosphate hydrolases"/>
    <property type="match status" value="1"/>
</dbReference>
<name>A0A5V3WHD1_SALER</name>
<dbReference type="PANTHER" id="PTHR22683:SF41">
    <property type="entry name" value="DNA TRANSLOCASE FTSK"/>
    <property type="match status" value="1"/>
</dbReference>
<evidence type="ECO:0000256" key="14">
    <source>
        <dbReference type="ARBA" id="ARBA00023306"/>
    </source>
</evidence>
<feature type="transmembrane region" description="Helical" evidence="17">
    <location>
        <begin position="165"/>
        <end position="184"/>
    </location>
</feature>
<dbReference type="InterPro" id="IPR025199">
    <property type="entry name" value="FtsK_4TM"/>
</dbReference>
<dbReference type="PANTHER" id="PTHR22683">
    <property type="entry name" value="SPORULATION PROTEIN RELATED"/>
    <property type="match status" value="1"/>
</dbReference>
<keyword evidence="8 15" id="KW-0547">Nucleotide-binding</keyword>
<feature type="region of interest" description="Disordered" evidence="16">
    <location>
        <begin position="413"/>
        <end position="491"/>
    </location>
</feature>
<keyword evidence="4" id="KW-1003">Cell membrane</keyword>
<evidence type="ECO:0000256" key="15">
    <source>
        <dbReference type="PROSITE-ProRule" id="PRU00289"/>
    </source>
</evidence>
<dbReference type="CDD" id="cd01127">
    <property type="entry name" value="TrwB_TraG_TraD_VirD4"/>
    <property type="match status" value="1"/>
</dbReference>
<dbReference type="Gene3D" id="1.10.10.10">
    <property type="entry name" value="Winged helix-like DNA-binding domain superfamily/Winged helix DNA-binding domain"/>
    <property type="match status" value="1"/>
</dbReference>
<dbReference type="GO" id="GO:0071236">
    <property type="term" value="P:cellular response to antibiotic"/>
    <property type="evidence" value="ECO:0007669"/>
    <property type="project" value="UniProtKB-ARBA"/>
</dbReference>
<feature type="compositionally biased region" description="Low complexity" evidence="16">
    <location>
        <begin position="854"/>
        <end position="864"/>
    </location>
</feature>
<feature type="binding site" evidence="15">
    <location>
        <begin position="1009"/>
        <end position="1016"/>
    </location>
    <ligand>
        <name>ATP</name>
        <dbReference type="ChEBI" id="CHEBI:30616"/>
    </ligand>
</feature>
<evidence type="ECO:0000256" key="1">
    <source>
        <dbReference type="ARBA" id="ARBA00004429"/>
    </source>
</evidence>
<dbReference type="InterPro" id="IPR036388">
    <property type="entry name" value="WH-like_DNA-bd_sf"/>
</dbReference>
<dbReference type="EMBL" id="AAGFSO010000003">
    <property type="protein sequence ID" value="EBN4399689.1"/>
    <property type="molecule type" value="Genomic_DNA"/>
</dbReference>
<feature type="compositionally biased region" description="Low complexity" evidence="16">
    <location>
        <begin position="674"/>
        <end position="683"/>
    </location>
</feature>
<evidence type="ECO:0000256" key="12">
    <source>
        <dbReference type="ARBA" id="ARBA00023125"/>
    </source>
</evidence>
<keyword evidence="10 15" id="KW-0067">ATP-binding</keyword>
<comment type="similarity">
    <text evidence="2">Belongs to the FtsK/SpoIIIE/SftA family.</text>
</comment>
<dbReference type="InterPro" id="IPR050206">
    <property type="entry name" value="FtsK/SpoIIIE/SftA"/>
</dbReference>
<dbReference type="InterPro" id="IPR018541">
    <property type="entry name" value="Ftsk_gamma"/>
</dbReference>
<evidence type="ECO:0000256" key="2">
    <source>
        <dbReference type="ARBA" id="ARBA00006474"/>
    </source>
</evidence>
<dbReference type="PROSITE" id="PS50901">
    <property type="entry name" value="FTSK"/>
    <property type="match status" value="1"/>
</dbReference>
<dbReference type="FunFam" id="1.10.10.10:FF:000268">
    <property type="entry name" value="DNA translocase FtsK"/>
    <property type="match status" value="1"/>
</dbReference>
<dbReference type="InterPro" id="IPR036390">
    <property type="entry name" value="WH_DNA-bd_sf"/>
</dbReference>
<evidence type="ECO:0000256" key="11">
    <source>
        <dbReference type="ARBA" id="ARBA00022989"/>
    </source>
</evidence>
<evidence type="ECO:0000256" key="8">
    <source>
        <dbReference type="ARBA" id="ARBA00022741"/>
    </source>
</evidence>
<evidence type="ECO:0000256" key="4">
    <source>
        <dbReference type="ARBA" id="ARBA00022475"/>
    </source>
</evidence>
<dbReference type="InterPro" id="IPR002543">
    <property type="entry name" value="FtsK_dom"/>
</dbReference>
<feature type="region of interest" description="Disordered" evidence="16">
    <location>
        <begin position="568"/>
        <end position="598"/>
    </location>
</feature>
<evidence type="ECO:0000256" key="6">
    <source>
        <dbReference type="ARBA" id="ARBA00022618"/>
    </source>
</evidence>
<dbReference type="Pfam" id="PF17854">
    <property type="entry name" value="FtsK_alpha"/>
    <property type="match status" value="1"/>
</dbReference>
<proteinExistence type="inferred from homology"/>
<feature type="compositionally biased region" description="Low complexity" evidence="16">
    <location>
        <begin position="757"/>
        <end position="834"/>
    </location>
</feature>
<keyword evidence="5" id="KW-0997">Cell inner membrane</keyword>
<dbReference type="GO" id="GO:0005524">
    <property type="term" value="F:ATP binding"/>
    <property type="evidence" value="ECO:0007669"/>
    <property type="project" value="UniProtKB-UniRule"/>
</dbReference>
<evidence type="ECO:0000256" key="17">
    <source>
        <dbReference type="SAM" id="Phobius"/>
    </source>
</evidence>
<dbReference type="NCBIfam" id="NF007615">
    <property type="entry name" value="PRK10263.1"/>
    <property type="match status" value="1"/>
</dbReference>
<evidence type="ECO:0000256" key="5">
    <source>
        <dbReference type="ARBA" id="ARBA00022519"/>
    </source>
</evidence>
<feature type="transmembrane region" description="Helical" evidence="17">
    <location>
        <begin position="137"/>
        <end position="158"/>
    </location>
</feature>
<dbReference type="Pfam" id="PF01580">
    <property type="entry name" value="FtsK_SpoIIIE"/>
    <property type="match status" value="1"/>
</dbReference>
<dbReference type="Pfam" id="PF13491">
    <property type="entry name" value="FtsK_4TM"/>
    <property type="match status" value="1"/>
</dbReference>
<evidence type="ECO:0000256" key="13">
    <source>
        <dbReference type="ARBA" id="ARBA00023136"/>
    </source>
</evidence>
<dbReference type="SUPFAM" id="SSF46785">
    <property type="entry name" value="Winged helix' DNA-binding domain"/>
    <property type="match status" value="1"/>
</dbReference>
<protein>
    <recommendedName>
        <fullName evidence="3">DNA translocase FtsK</fullName>
    </recommendedName>
</protein>
<reference evidence="19" key="1">
    <citation type="submission" date="2018-07" db="EMBL/GenBank/DDBJ databases">
        <authorList>
            <consortium name="PulseNet: The National Subtyping Network for Foodborne Disease Surveillance"/>
            <person name="Tarr C.L."/>
            <person name="Trees E."/>
            <person name="Katz L.S."/>
            <person name="Carleton-Romer H.A."/>
            <person name="Stroika S."/>
            <person name="Kucerova Z."/>
            <person name="Roache K.F."/>
            <person name="Sabol A.L."/>
            <person name="Besser J."/>
            <person name="Gerner-Smidt P."/>
        </authorList>
    </citation>
    <scope>NUCLEOTIDE SEQUENCE</scope>
    <source>
        <strain evidence="19">PNUSAS044948</strain>
    </source>
</reference>
<feature type="transmembrane region" description="Helical" evidence="17">
    <location>
        <begin position="25"/>
        <end position="44"/>
    </location>
</feature>
<comment type="caution">
    <text evidence="19">The sequence shown here is derived from an EMBL/GenBank/DDBJ whole genome shotgun (WGS) entry which is preliminary data.</text>
</comment>
<dbReference type="GO" id="GO:0003677">
    <property type="term" value="F:DNA binding"/>
    <property type="evidence" value="ECO:0007669"/>
    <property type="project" value="UniProtKB-KW"/>
</dbReference>
<feature type="transmembrane region" description="Helical" evidence="17">
    <location>
        <begin position="110"/>
        <end position="131"/>
    </location>
</feature>
<dbReference type="SMART" id="SM00843">
    <property type="entry name" value="Ftsk_gamma"/>
    <property type="match status" value="1"/>
</dbReference>
<feature type="region of interest" description="Disordered" evidence="16">
    <location>
        <begin position="357"/>
        <end position="399"/>
    </location>
</feature>
<sequence>MSQEYTEDKDVTLTKLSSGRRLLEALLILIALFAVWLMAALLSFNPSDPSWSQTAWHEPIHNLGGAPGAWLADTLFFIFGVMAYTIPVIIVGGCWFAWRHQSTDDYIDYFAVSLRLIGVLALILTSCGLAAINADDIWYFASGGVIGSLLSTTLQPLLHSSGGTIMLLCIWAAGLTLFTGWSWVSIAEKLGGWLLNILTFASNRTRRDDTWVDDEEYDDEYDEETDGVQRESRRARILRGALARRKRLAEKFSNPRGRQTDAALFSGKRMDDDEDIQYSARGVAADPDDVLFSGNRATQPEYDEYDPLLNGHSVTEPVAAAAAATAVTQTWAASADPIMQTPPMPGAEPVVAQPTVEWQPVPGPQTGEPVIAPAPEGYQPHPQYAQPQEAQSAPWQQPVPVASAPQYAVTPATAAEYDSLAPQETQPQWQAPDAEQHWQPEPTHQPTPVYQPEPIAAEPSHMPPPVIEQPVTTEPEPGTEETRPARPPLYYFEEVEEKRAREREQLAAWYQPIPEPVKENVPVKPTVSVAPSIPPVEAVAAAASLDAGIKSGALAAGAAAAAPAFSLATGGAPRPQVKEGIGPQLPRPNRVRVPTRRELASYGIKLPSQRIAEEKAREAERNQYETGAQLTDEEIDAMHQDELARQFAQSQQHRYGETYQHDTQQAEDDDTAAEAELARQFAASQQQRYSGEQPAGAQPFSLDDLDFSPMKVLVDEGPHEPLFTPGVMPESTPVQQPVAPQPQYQQPQQPVAPQPQPQYQQPQQPVAPQPQYQQPQQPVAPQPQYQQPQQPVAPQPQYQQPQQPVAPQPQYQQPQQPVAPQPQYQQPQQPTAPQDSLIHPLLMRNGDSRPLQRPTTPLPSLDLLTPPPSEVEPVDTFALEQMARLVEARLADFRIKADVVNYSPGPVITRFELNLAPGVKAARISNLSRDLARSLSTVAVRVVEVIPGKPYVGLELPNKKRQTVYLREVLDNAKFRENPSPLTVVLGKDIAGDPVVADLAKMPHLLVAGTTGSGKSVGVNAMILSMLYKAQPEDVRFIMIDPKMLELSVYEGIPHLLTEVVTDMKDAANALRWSVNEMERRYKLMSALGVRNLAGYNEKIAEAARMGRPIPDPYWKPGDSMDVQHPVLEKLPYIVVLVDEFADLMMTVGKKVEELIARLAQKARAAGIHLVLATQRPSVDVITGLIKANIPTRIAFTVSSKIDSRTILDQGGAESLLGMGDMLYSGPNSTMPVRVHGAFVRDQEVHAVVQDWKARGRPQYVDGITSDSESEGGGGGFDGGEELDALFDQAVNFVTQKRKASISGVQRQFRIGYNRAARIIEQMEAQGIVSAQGHNGNREVLAPPPFE</sequence>
<dbReference type="Pfam" id="PF09397">
    <property type="entry name" value="FtsK_gamma"/>
    <property type="match status" value="1"/>
</dbReference>
<dbReference type="InterPro" id="IPR027417">
    <property type="entry name" value="P-loop_NTPase"/>
</dbReference>
<feature type="compositionally biased region" description="Low complexity" evidence="16">
    <location>
        <begin position="733"/>
        <end position="749"/>
    </location>
</feature>
<comment type="subcellular location">
    <subcellularLocation>
        <location evidence="1">Cell inner membrane</location>
        <topology evidence="1">Multi-pass membrane protein</topology>
    </subcellularLocation>
</comment>
<keyword evidence="13 17" id="KW-0472">Membrane</keyword>
<organism evidence="19">
    <name type="scientific">Salmonella enterica</name>
    <name type="common">Salmonella choleraesuis</name>
    <dbReference type="NCBI Taxonomy" id="28901"/>
    <lineage>
        <taxon>Bacteria</taxon>
        <taxon>Pseudomonadati</taxon>
        <taxon>Pseudomonadota</taxon>
        <taxon>Gammaproteobacteria</taxon>
        <taxon>Enterobacterales</taxon>
        <taxon>Enterobacteriaceae</taxon>
        <taxon>Salmonella</taxon>
    </lineage>
</organism>
<keyword evidence="6" id="KW-0132">Cell division</keyword>
<keyword evidence="7 17" id="KW-0812">Transmembrane</keyword>
<dbReference type="GO" id="GO:0051301">
    <property type="term" value="P:cell division"/>
    <property type="evidence" value="ECO:0007669"/>
    <property type="project" value="UniProtKB-KW"/>
</dbReference>
<accession>A0A5V3WHD1</accession>
<dbReference type="GO" id="GO:0005886">
    <property type="term" value="C:plasma membrane"/>
    <property type="evidence" value="ECO:0007669"/>
    <property type="project" value="UniProtKB-SubCell"/>
</dbReference>
<evidence type="ECO:0000256" key="3">
    <source>
        <dbReference type="ARBA" id="ARBA00020887"/>
    </source>
</evidence>
<gene>
    <name evidence="19" type="ORF">DSA09_05960</name>
</gene>
<dbReference type="FunFam" id="3.40.50.300:FF:000209">
    <property type="entry name" value="Cell division protein FtsK"/>
    <property type="match status" value="1"/>
</dbReference>
<evidence type="ECO:0000259" key="18">
    <source>
        <dbReference type="PROSITE" id="PS50901"/>
    </source>
</evidence>
<feature type="transmembrane region" description="Helical" evidence="17">
    <location>
        <begin position="75"/>
        <end position="98"/>
    </location>
</feature>
<dbReference type="SUPFAM" id="SSF52540">
    <property type="entry name" value="P-loop containing nucleoside triphosphate hydrolases"/>
    <property type="match status" value="1"/>
</dbReference>
<keyword evidence="9" id="KW-0159">Chromosome partition</keyword>
<dbReference type="InterPro" id="IPR041027">
    <property type="entry name" value="FtsK_alpha"/>
</dbReference>
<evidence type="ECO:0000256" key="9">
    <source>
        <dbReference type="ARBA" id="ARBA00022829"/>
    </source>
</evidence>
<dbReference type="GO" id="GO:0007059">
    <property type="term" value="P:chromosome segregation"/>
    <property type="evidence" value="ECO:0007669"/>
    <property type="project" value="UniProtKB-KW"/>
</dbReference>
<evidence type="ECO:0000256" key="7">
    <source>
        <dbReference type="ARBA" id="ARBA00022692"/>
    </source>
</evidence>
<feature type="compositionally biased region" description="Basic and acidic residues" evidence="16">
    <location>
        <begin position="611"/>
        <end position="623"/>
    </location>
</feature>